<evidence type="ECO:0000256" key="2">
    <source>
        <dbReference type="ARBA" id="ARBA00022676"/>
    </source>
</evidence>
<name>A0A1F8F573_9BACT</name>
<protein>
    <recommendedName>
        <fullName evidence="4">Glycosyltransferase 2-like domain-containing protein</fullName>
    </recommendedName>
</protein>
<keyword evidence="2" id="KW-0328">Glycosyltransferase</keyword>
<accession>A0A1F8F573</accession>
<dbReference type="InterPro" id="IPR029044">
    <property type="entry name" value="Nucleotide-diphossugar_trans"/>
</dbReference>
<dbReference type="GO" id="GO:0004582">
    <property type="term" value="F:dolichyl-phosphate beta-D-mannosyltransferase activity"/>
    <property type="evidence" value="ECO:0007669"/>
    <property type="project" value="InterPro"/>
</dbReference>
<comment type="caution">
    <text evidence="5">The sequence shown here is derived from an EMBL/GenBank/DDBJ whole genome shotgun (WGS) entry which is preliminary data.</text>
</comment>
<reference evidence="5 6" key="1">
    <citation type="journal article" date="2016" name="Nat. Commun.">
        <title>Thousands of microbial genomes shed light on interconnected biogeochemical processes in an aquifer system.</title>
        <authorList>
            <person name="Anantharaman K."/>
            <person name="Brown C.T."/>
            <person name="Hug L.A."/>
            <person name="Sharon I."/>
            <person name="Castelle C.J."/>
            <person name="Probst A.J."/>
            <person name="Thomas B.C."/>
            <person name="Singh A."/>
            <person name="Wilkins M.J."/>
            <person name="Karaoz U."/>
            <person name="Brodie E.L."/>
            <person name="Williams K.H."/>
            <person name="Hubbard S.S."/>
            <person name="Banfield J.F."/>
        </authorList>
    </citation>
    <scope>NUCLEOTIDE SEQUENCE [LARGE SCALE GENOMIC DNA]</scope>
</reference>
<evidence type="ECO:0000256" key="3">
    <source>
        <dbReference type="ARBA" id="ARBA00022679"/>
    </source>
</evidence>
<dbReference type="GO" id="GO:0016020">
    <property type="term" value="C:membrane"/>
    <property type="evidence" value="ECO:0007669"/>
    <property type="project" value="GOC"/>
</dbReference>
<dbReference type="InterPro" id="IPR001173">
    <property type="entry name" value="Glyco_trans_2-like"/>
</dbReference>
<keyword evidence="3" id="KW-0808">Transferase</keyword>
<evidence type="ECO:0000259" key="4">
    <source>
        <dbReference type="Pfam" id="PF00535"/>
    </source>
</evidence>
<dbReference type="SUPFAM" id="SSF53448">
    <property type="entry name" value="Nucleotide-diphospho-sugar transferases"/>
    <property type="match status" value="1"/>
</dbReference>
<sequence length="233" mass="26751">MESYVIIPTYNERGNIGPILEQIFSVVPETYILVVDDNSPDGTQEVVRELQTRYPKLWLLARPEKLGLGKAYVNAFNYLKEKECEGVFVTMDADFSHDPAALPGLLAAAENHGLVIGSRYVRGGSIVHWEFWRRFLSYGANFYYRIITRIPVKDLTTGYTAMQSRALWQLDLSSLNASGYAFLFELKYRSWKSGVPLIEIPITFSERRLGNSKVSMHIIYENFIVPWRLLLKN</sequence>
<dbReference type="Pfam" id="PF00535">
    <property type="entry name" value="Glycos_transf_2"/>
    <property type="match status" value="1"/>
</dbReference>
<evidence type="ECO:0000313" key="6">
    <source>
        <dbReference type="Proteomes" id="UP000178023"/>
    </source>
</evidence>
<dbReference type="CDD" id="cd06442">
    <property type="entry name" value="DPM1_like"/>
    <property type="match status" value="1"/>
</dbReference>
<dbReference type="AlphaFoldDB" id="A0A1F8F573"/>
<proteinExistence type="inferred from homology"/>
<dbReference type="EMBL" id="MGJL01000007">
    <property type="protein sequence ID" value="OGN08292.1"/>
    <property type="molecule type" value="Genomic_DNA"/>
</dbReference>
<evidence type="ECO:0000256" key="1">
    <source>
        <dbReference type="ARBA" id="ARBA00006739"/>
    </source>
</evidence>
<dbReference type="PANTHER" id="PTHR43398:SF1">
    <property type="entry name" value="DOLICHOL-PHOSPHATE MANNOSYLTRANSFERASE SUBUNIT 1"/>
    <property type="match status" value="1"/>
</dbReference>
<evidence type="ECO:0000313" key="5">
    <source>
        <dbReference type="EMBL" id="OGN08292.1"/>
    </source>
</evidence>
<dbReference type="Gene3D" id="3.90.550.10">
    <property type="entry name" value="Spore Coat Polysaccharide Biosynthesis Protein SpsA, Chain A"/>
    <property type="match status" value="1"/>
</dbReference>
<gene>
    <name evidence="5" type="ORF">A2750_00535</name>
</gene>
<feature type="domain" description="Glycosyltransferase 2-like" evidence="4">
    <location>
        <begin position="5"/>
        <end position="169"/>
    </location>
</feature>
<dbReference type="Proteomes" id="UP000178023">
    <property type="component" value="Unassembled WGS sequence"/>
</dbReference>
<organism evidence="5 6">
    <name type="scientific">Candidatus Yanofskybacteria bacterium RIFCSPHIGHO2_01_FULL_45_42</name>
    <dbReference type="NCBI Taxonomy" id="1802671"/>
    <lineage>
        <taxon>Bacteria</taxon>
        <taxon>Candidatus Yanofskyibacteriota</taxon>
    </lineage>
</organism>
<comment type="similarity">
    <text evidence="1">Belongs to the glycosyltransferase 2 family.</text>
</comment>
<dbReference type="InterPro" id="IPR039528">
    <property type="entry name" value="DPM1-like"/>
</dbReference>
<dbReference type="GO" id="GO:0009247">
    <property type="term" value="P:glycolipid biosynthetic process"/>
    <property type="evidence" value="ECO:0007669"/>
    <property type="project" value="TreeGrafter"/>
</dbReference>
<dbReference type="FunFam" id="3.90.550.10:FF:000122">
    <property type="entry name" value="Dolichol-phosphate mannosyltransferase subunit 1"/>
    <property type="match status" value="1"/>
</dbReference>
<dbReference type="PANTHER" id="PTHR43398">
    <property type="entry name" value="DOLICHOL-PHOSPHATE MANNOSYLTRANSFERASE SUBUNIT 1"/>
    <property type="match status" value="1"/>
</dbReference>